<sequence>MYAGFYQPIVRGIVCISLLLIARSGTAQIMYGNTDGRTNAISTAVPFLRIAPDARSAALGDAGIALSPDANTVFHNLSALAFIKEERGVAANFTPWLRSMASDVYLANLSAFKRLDETQVIGAGFRYFNMGSIQLQDFQGQDQGTVKPGEFSLEAGYARKLTDNWGIGVGFRYIHSKLATGAKPGGSGSYRPGNAFAGDISIAYTSTQEYDADQQGTWRFGAVISNIGTKISYSKESHDKYFLPANLGIGAGYTYQFDEKNSLGLTIDINKLLAPTPDTVDNNKDGIPDYRQKGLLSGVFGSFGDAPGGFKEELHELMYSTGAEYKYGDLLAIRAGYYNEHKTKGNRKYLTAGFGLKYKIAGLDFSYMIPAGGDPLHPLANTLRVSVNVTW</sequence>
<dbReference type="OrthoDB" id="9758448at2"/>
<dbReference type="Pfam" id="PF19572">
    <property type="entry name" value="PorV"/>
    <property type="match status" value="1"/>
</dbReference>
<evidence type="ECO:0000313" key="3">
    <source>
        <dbReference type="Proteomes" id="UP000260644"/>
    </source>
</evidence>
<organism evidence="2 3">
    <name type="scientific">Chitinophaga silvatica</name>
    <dbReference type="NCBI Taxonomy" id="2282649"/>
    <lineage>
        <taxon>Bacteria</taxon>
        <taxon>Pseudomonadati</taxon>
        <taxon>Bacteroidota</taxon>
        <taxon>Chitinophagia</taxon>
        <taxon>Chitinophagales</taxon>
        <taxon>Chitinophagaceae</taxon>
        <taxon>Chitinophaga</taxon>
    </lineage>
</organism>
<feature type="domain" description="Type IX secretion system protein PorV" evidence="1">
    <location>
        <begin position="38"/>
        <end position="278"/>
    </location>
</feature>
<gene>
    <name evidence="2" type="ORF">DVR12_14265</name>
</gene>
<comment type="caution">
    <text evidence="2">The sequence shown here is derived from an EMBL/GenBank/DDBJ whole genome shotgun (WGS) entry which is preliminary data.</text>
</comment>
<keyword evidence="3" id="KW-1185">Reference proteome</keyword>
<evidence type="ECO:0000313" key="2">
    <source>
        <dbReference type="EMBL" id="RFS21819.1"/>
    </source>
</evidence>
<name>A0A3E1Y8P8_9BACT</name>
<accession>A0A3E1Y8P8</accession>
<dbReference type="EMBL" id="QPMM01000007">
    <property type="protein sequence ID" value="RFS21819.1"/>
    <property type="molecule type" value="Genomic_DNA"/>
</dbReference>
<dbReference type="NCBIfam" id="NF033710">
    <property type="entry name" value="T9SS_OM_PorV"/>
    <property type="match status" value="1"/>
</dbReference>
<dbReference type="InterPro" id="IPR045741">
    <property type="entry name" value="PorV"/>
</dbReference>
<dbReference type="Gene3D" id="2.40.160.60">
    <property type="entry name" value="Outer membrane protein transport protein (OMPP1/FadL/TodX)"/>
    <property type="match status" value="1"/>
</dbReference>
<dbReference type="NCBIfam" id="NF033709">
    <property type="entry name" value="PorV_fam"/>
    <property type="match status" value="1"/>
</dbReference>
<dbReference type="SUPFAM" id="SSF56935">
    <property type="entry name" value="Porins"/>
    <property type="match status" value="1"/>
</dbReference>
<dbReference type="InterPro" id="IPR047799">
    <property type="entry name" value="T9SS_OM_PorV"/>
</dbReference>
<dbReference type="AlphaFoldDB" id="A0A3E1Y8P8"/>
<dbReference type="Proteomes" id="UP000260644">
    <property type="component" value="Unassembled WGS sequence"/>
</dbReference>
<reference evidence="2 3" key="1">
    <citation type="submission" date="2018-07" db="EMBL/GenBank/DDBJ databases">
        <title>Chitinophaga K2CV101002-2 sp. nov., isolated from a monsoon evergreen broad-leaved forest soil.</title>
        <authorList>
            <person name="Lv Y."/>
        </authorList>
    </citation>
    <scope>NUCLEOTIDE SEQUENCE [LARGE SCALE GENOMIC DNA]</scope>
    <source>
        <strain evidence="2 3">GDMCC 1.1288</strain>
    </source>
</reference>
<evidence type="ECO:0000259" key="1">
    <source>
        <dbReference type="Pfam" id="PF19572"/>
    </source>
</evidence>
<proteinExistence type="predicted"/>
<protein>
    <recommendedName>
        <fullName evidence="1">Type IX secretion system protein PorV domain-containing protein</fullName>
    </recommendedName>
</protein>